<feature type="non-terminal residue" evidence="1">
    <location>
        <position position="1"/>
    </location>
</feature>
<keyword evidence="2" id="KW-1185">Reference proteome</keyword>
<gene>
    <name evidence="1" type="ORF">IPOD504_LOCUS8601</name>
</gene>
<accession>A0ABN8IG89</accession>
<proteinExistence type="predicted"/>
<reference evidence="1" key="1">
    <citation type="submission" date="2022-03" db="EMBL/GenBank/DDBJ databases">
        <authorList>
            <person name="Martin H S."/>
        </authorList>
    </citation>
    <scope>NUCLEOTIDE SEQUENCE</scope>
</reference>
<dbReference type="Proteomes" id="UP000837857">
    <property type="component" value="Chromosome 21"/>
</dbReference>
<dbReference type="EMBL" id="OW152833">
    <property type="protein sequence ID" value="CAH2054375.1"/>
    <property type="molecule type" value="Genomic_DNA"/>
</dbReference>
<evidence type="ECO:0000313" key="1">
    <source>
        <dbReference type="EMBL" id="CAH2054375.1"/>
    </source>
</evidence>
<evidence type="ECO:0000313" key="2">
    <source>
        <dbReference type="Proteomes" id="UP000837857"/>
    </source>
</evidence>
<sequence length="111" mass="11839">MWAPATRMFLNTEQIESVVQVHATTPLCVSLGPEHAIEEVGLLSLLKPSEQGVMRRTPCAVSLLYATAAGCAECTPSPPASRAGRSIGASDVRERGILYGPALSWSAQRYP</sequence>
<name>A0ABN8IG89_9NEOP</name>
<organism evidence="1 2">
    <name type="scientific">Iphiclides podalirius</name>
    <name type="common">scarce swallowtail</name>
    <dbReference type="NCBI Taxonomy" id="110791"/>
    <lineage>
        <taxon>Eukaryota</taxon>
        <taxon>Metazoa</taxon>
        <taxon>Ecdysozoa</taxon>
        <taxon>Arthropoda</taxon>
        <taxon>Hexapoda</taxon>
        <taxon>Insecta</taxon>
        <taxon>Pterygota</taxon>
        <taxon>Neoptera</taxon>
        <taxon>Endopterygota</taxon>
        <taxon>Lepidoptera</taxon>
        <taxon>Glossata</taxon>
        <taxon>Ditrysia</taxon>
        <taxon>Papilionoidea</taxon>
        <taxon>Papilionidae</taxon>
        <taxon>Papilioninae</taxon>
        <taxon>Iphiclides</taxon>
    </lineage>
</organism>
<protein>
    <submittedName>
        <fullName evidence="1">Uncharacterized protein</fullName>
    </submittedName>
</protein>